<evidence type="ECO:0000256" key="1">
    <source>
        <dbReference type="SAM" id="Coils"/>
    </source>
</evidence>
<reference evidence="3 4" key="1">
    <citation type="journal article" date="2023" name="Plants (Basel)">
        <title>Bridging the Gap: Combining Genomics and Transcriptomics Approaches to Understand Stylosanthes scabra, an Orphan Legume from the Brazilian Caatinga.</title>
        <authorList>
            <person name="Ferreira-Neto J.R.C."/>
            <person name="da Silva M.D."/>
            <person name="Binneck E."/>
            <person name="de Melo N.F."/>
            <person name="da Silva R.H."/>
            <person name="de Melo A.L.T.M."/>
            <person name="Pandolfi V."/>
            <person name="Bustamante F.O."/>
            <person name="Brasileiro-Vidal A.C."/>
            <person name="Benko-Iseppon A.M."/>
        </authorList>
    </citation>
    <scope>NUCLEOTIDE SEQUENCE [LARGE SCALE GENOMIC DNA]</scope>
    <source>
        <tissue evidence="3">Leaves</tissue>
    </source>
</reference>
<keyword evidence="1" id="KW-0175">Coiled coil</keyword>
<proteinExistence type="predicted"/>
<feature type="compositionally biased region" description="Low complexity" evidence="2">
    <location>
        <begin position="145"/>
        <end position="157"/>
    </location>
</feature>
<evidence type="ECO:0000313" key="3">
    <source>
        <dbReference type="EMBL" id="MED6142962.1"/>
    </source>
</evidence>
<dbReference type="EMBL" id="JASCZI010090625">
    <property type="protein sequence ID" value="MED6142962.1"/>
    <property type="molecule type" value="Genomic_DNA"/>
</dbReference>
<organism evidence="3 4">
    <name type="scientific">Stylosanthes scabra</name>
    <dbReference type="NCBI Taxonomy" id="79078"/>
    <lineage>
        <taxon>Eukaryota</taxon>
        <taxon>Viridiplantae</taxon>
        <taxon>Streptophyta</taxon>
        <taxon>Embryophyta</taxon>
        <taxon>Tracheophyta</taxon>
        <taxon>Spermatophyta</taxon>
        <taxon>Magnoliopsida</taxon>
        <taxon>eudicotyledons</taxon>
        <taxon>Gunneridae</taxon>
        <taxon>Pentapetalae</taxon>
        <taxon>rosids</taxon>
        <taxon>fabids</taxon>
        <taxon>Fabales</taxon>
        <taxon>Fabaceae</taxon>
        <taxon>Papilionoideae</taxon>
        <taxon>50 kb inversion clade</taxon>
        <taxon>dalbergioids sensu lato</taxon>
        <taxon>Dalbergieae</taxon>
        <taxon>Pterocarpus clade</taxon>
        <taxon>Stylosanthes</taxon>
    </lineage>
</organism>
<accession>A0ABU6T2S5</accession>
<feature type="region of interest" description="Disordered" evidence="2">
    <location>
        <begin position="96"/>
        <end position="186"/>
    </location>
</feature>
<evidence type="ECO:0000313" key="4">
    <source>
        <dbReference type="Proteomes" id="UP001341840"/>
    </source>
</evidence>
<evidence type="ECO:0000256" key="2">
    <source>
        <dbReference type="SAM" id="MobiDB-lite"/>
    </source>
</evidence>
<name>A0ABU6T2S5_9FABA</name>
<feature type="compositionally biased region" description="Polar residues" evidence="2">
    <location>
        <begin position="127"/>
        <end position="138"/>
    </location>
</feature>
<gene>
    <name evidence="3" type="ORF">PIB30_002249</name>
</gene>
<protein>
    <submittedName>
        <fullName evidence="3">Uncharacterized protein</fullName>
    </submittedName>
</protein>
<sequence>MSQPTIRFIRTERRVMECRTLKLKANRSPNKRTNIGYIKGRSALPSSTSSTLPNCCALKDSQILIWRFFSSTPPTHTSTLSLLPWYLRLLRKSQTPEDEEGVVYSDHSRDERHQNRQQNQQQVGLDLNTTANGSQESAGRNAESGGTQNGQLNQGGNNPEGRRNTSTFDRLGPGHPEPRPFGGIGSDDTQIMQDLIHRMQAMELEVKELRKENTELKNVAQDLRARRRSPL</sequence>
<dbReference type="Proteomes" id="UP001341840">
    <property type="component" value="Unassembled WGS sequence"/>
</dbReference>
<comment type="caution">
    <text evidence="3">The sequence shown here is derived from an EMBL/GenBank/DDBJ whole genome shotgun (WGS) entry which is preliminary data.</text>
</comment>
<feature type="coiled-coil region" evidence="1">
    <location>
        <begin position="192"/>
        <end position="226"/>
    </location>
</feature>
<keyword evidence="4" id="KW-1185">Reference proteome</keyword>